<dbReference type="PANTHER" id="PTHR43689">
    <property type="entry name" value="HYDROLASE"/>
    <property type="match status" value="1"/>
</dbReference>
<proteinExistence type="predicted"/>
<evidence type="ECO:0000313" key="3">
    <source>
        <dbReference type="Proteomes" id="UP000067626"/>
    </source>
</evidence>
<dbReference type="EMBL" id="CP012159">
    <property type="protein sequence ID" value="AKT42082.1"/>
    <property type="molecule type" value="Genomic_DNA"/>
</dbReference>
<keyword evidence="3" id="KW-1185">Reference proteome</keyword>
<dbReference type="OrthoDB" id="9779853at2"/>
<dbReference type="STRING" id="52.CMC5_063050"/>
<dbReference type="PATRIC" id="fig|52.7.peg.6933"/>
<feature type="domain" description="AB hydrolase-1" evidence="1">
    <location>
        <begin position="30"/>
        <end position="248"/>
    </location>
</feature>
<sequence length="262" mass="27962">MAKGEMAGFLEIDGRRVEVARFGRQGGTTLVFLHEGLGCAAAWRDFPAALAEATGCAALVYSRFGYGRSSPAPLPRPASFMHEEAHRFLPAVLDAAGVKDALLVGHSDGASIALLHAAEEQVRVRGLLLEAPHVFVEPVCVEAIAVLQAAYPGSKLQEKLAQRHDDADAMVGGWTEVWLSQAFRSWNIESVLPSVRAPVLVIQGSADEYGTLAQVEAVCSQVGGPSERLILDGVGHAPHRDRPGEVLAEMAAFVRRVLRAPS</sequence>
<organism evidence="2 3">
    <name type="scientific">Chondromyces crocatus</name>
    <dbReference type="NCBI Taxonomy" id="52"/>
    <lineage>
        <taxon>Bacteria</taxon>
        <taxon>Pseudomonadati</taxon>
        <taxon>Myxococcota</taxon>
        <taxon>Polyangia</taxon>
        <taxon>Polyangiales</taxon>
        <taxon>Polyangiaceae</taxon>
        <taxon>Chondromyces</taxon>
    </lineage>
</organism>
<dbReference type="InterPro" id="IPR029058">
    <property type="entry name" value="AB_hydrolase_fold"/>
</dbReference>
<protein>
    <submittedName>
        <fullName evidence="2">Alpha/beta hydrolase</fullName>
    </submittedName>
</protein>
<dbReference type="KEGG" id="ccro:CMC5_063050"/>
<gene>
    <name evidence="2" type="ORF">CMC5_063050</name>
</gene>
<dbReference type="AlphaFoldDB" id="A0A0K1EN82"/>
<dbReference type="GO" id="GO:0016787">
    <property type="term" value="F:hydrolase activity"/>
    <property type="evidence" value="ECO:0007669"/>
    <property type="project" value="UniProtKB-KW"/>
</dbReference>
<reference evidence="2 3" key="1">
    <citation type="submission" date="2015-07" db="EMBL/GenBank/DDBJ databases">
        <title>Genome analysis of myxobacterium Chondromyces crocatus Cm c5 reveals a high potential for natural compound synthesis and the genetic basis for the loss of fruiting body formation.</title>
        <authorList>
            <person name="Zaburannyi N."/>
            <person name="Bunk B."/>
            <person name="Maier J."/>
            <person name="Overmann J."/>
            <person name="Mueller R."/>
        </authorList>
    </citation>
    <scope>NUCLEOTIDE SEQUENCE [LARGE SCALE GENOMIC DNA]</scope>
    <source>
        <strain evidence="2 3">Cm c5</strain>
    </source>
</reference>
<dbReference type="Pfam" id="PF12697">
    <property type="entry name" value="Abhydrolase_6"/>
    <property type="match status" value="1"/>
</dbReference>
<dbReference type="RefSeq" id="WP_156338987.1">
    <property type="nucleotide sequence ID" value="NZ_CP012159.1"/>
</dbReference>
<dbReference type="Gene3D" id="3.40.50.1820">
    <property type="entry name" value="alpha/beta hydrolase"/>
    <property type="match status" value="1"/>
</dbReference>
<dbReference type="PANTHER" id="PTHR43689:SF8">
    <property type="entry name" value="ALPHA_BETA-HYDROLASES SUPERFAMILY PROTEIN"/>
    <property type="match status" value="1"/>
</dbReference>
<evidence type="ECO:0000259" key="1">
    <source>
        <dbReference type="Pfam" id="PF12697"/>
    </source>
</evidence>
<keyword evidence="2" id="KW-0378">Hydrolase</keyword>
<dbReference type="Proteomes" id="UP000067626">
    <property type="component" value="Chromosome"/>
</dbReference>
<dbReference type="InterPro" id="IPR000073">
    <property type="entry name" value="AB_hydrolase_1"/>
</dbReference>
<name>A0A0K1EN82_CHOCO</name>
<evidence type="ECO:0000313" key="2">
    <source>
        <dbReference type="EMBL" id="AKT42082.1"/>
    </source>
</evidence>
<dbReference type="SUPFAM" id="SSF53474">
    <property type="entry name" value="alpha/beta-Hydrolases"/>
    <property type="match status" value="1"/>
</dbReference>
<accession>A0A0K1EN82</accession>